<protein>
    <submittedName>
        <fullName evidence="2">Uncharacterized protein</fullName>
    </submittedName>
</protein>
<sequence>MYAIILAGERVAGYLANPNIEELDTLGTHYVLEEELPEIVLSTPAGYAAIRNAEGEYALEAVPQEPESQITQLENENALLALEIADMQIRLDQTEAEQARLLLALVEAEVI</sequence>
<evidence type="ECO:0000313" key="3">
    <source>
        <dbReference type="Proteomes" id="UP001595755"/>
    </source>
</evidence>
<dbReference type="RefSeq" id="WP_204601287.1">
    <property type="nucleotide sequence ID" value="NZ_JBHSED010000040.1"/>
</dbReference>
<accession>A0ABV8SDP9</accession>
<evidence type="ECO:0000313" key="2">
    <source>
        <dbReference type="EMBL" id="MFC4305701.1"/>
    </source>
</evidence>
<gene>
    <name evidence="2" type="ORF">ACFO1S_19915</name>
</gene>
<name>A0ABV8SDP9_9BACL</name>
<proteinExistence type="predicted"/>
<reference evidence="3" key="1">
    <citation type="journal article" date="2019" name="Int. J. Syst. Evol. Microbiol.">
        <title>The Global Catalogue of Microorganisms (GCM) 10K type strain sequencing project: providing services to taxonomists for standard genome sequencing and annotation.</title>
        <authorList>
            <consortium name="The Broad Institute Genomics Platform"/>
            <consortium name="The Broad Institute Genome Sequencing Center for Infectious Disease"/>
            <person name="Wu L."/>
            <person name="Ma J."/>
        </authorList>
    </citation>
    <scope>NUCLEOTIDE SEQUENCE [LARGE SCALE GENOMIC DNA]</scope>
    <source>
        <strain evidence="3">CGMCC 4.1641</strain>
    </source>
</reference>
<keyword evidence="1" id="KW-0175">Coiled coil</keyword>
<dbReference type="Proteomes" id="UP001595755">
    <property type="component" value="Unassembled WGS sequence"/>
</dbReference>
<evidence type="ECO:0000256" key="1">
    <source>
        <dbReference type="SAM" id="Coils"/>
    </source>
</evidence>
<feature type="coiled-coil region" evidence="1">
    <location>
        <begin position="70"/>
        <end position="97"/>
    </location>
</feature>
<organism evidence="2 3">
    <name type="scientific">Cohnella boryungensis</name>
    <dbReference type="NCBI Taxonomy" id="768479"/>
    <lineage>
        <taxon>Bacteria</taxon>
        <taxon>Bacillati</taxon>
        <taxon>Bacillota</taxon>
        <taxon>Bacilli</taxon>
        <taxon>Bacillales</taxon>
        <taxon>Paenibacillaceae</taxon>
        <taxon>Cohnella</taxon>
    </lineage>
</organism>
<keyword evidence="3" id="KW-1185">Reference proteome</keyword>
<dbReference type="EMBL" id="JBHSED010000040">
    <property type="protein sequence ID" value="MFC4305701.1"/>
    <property type="molecule type" value="Genomic_DNA"/>
</dbReference>
<comment type="caution">
    <text evidence="2">The sequence shown here is derived from an EMBL/GenBank/DDBJ whole genome shotgun (WGS) entry which is preliminary data.</text>
</comment>